<keyword evidence="2" id="KW-0030">Aminoacyl-tRNA synthetase</keyword>
<accession>A0A4V2GAY6</accession>
<keyword evidence="3" id="KW-1185">Reference proteome</keyword>
<sequence>MTLPQPDTSDTDPIDAGKLSGTDTIVSYPRGDTGNTGVVLHREALSPAADGGQRWAVLLDTTSCHPVDAAWPDQGADRAVLQPAASADPSQARPVLDCVVAATDGTLLLLGGDIPVRPGTPGWAFVVAHIVEDVSGLAEGERVELVVDAEYRRALSLGHSGCHLAALALNRAVAGRWSKEVRADGLGSPDFDGIAIESSRIGEFGSVDTYRLNKSLRRKGFDAEGLADALPEIGAAINATLAEWTGGPGGIHIDAEGPRLSDRRHWVCELPDGTVRIPCGGTHARSLAELGAVTVALELADIDGTPVLTMRTTVGA</sequence>
<name>A0A4V2GAY6_9MICO</name>
<keyword evidence="2" id="KW-0436">Ligase</keyword>
<dbReference type="EMBL" id="SHLC01000001">
    <property type="protein sequence ID" value="RZU66086.1"/>
    <property type="molecule type" value="Genomic_DNA"/>
</dbReference>
<dbReference type="GO" id="GO:0000166">
    <property type="term" value="F:nucleotide binding"/>
    <property type="evidence" value="ECO:0007669"/>
    <property type="project" value="InterPro"/>
</dbReference>
<comment type="caution">
    <text evidence="2">The sequence shown here is derived from an EMBL/GenBank/DDBJ whole genome shotgun (WGS) entry which is preliminary data.</text>
</comment>
<dbReference type="RefSeq" id="WP_242616355.1">
    <property type="nucleotide sequence ID" value="NZ_SHLC01000001.1"/>
</dbReference>
<evidence type="ECO:0000256" key="1">
    <source>
        <dbReference type="SAM" id="MobiDB-lite"/>
    </source>
</evidence>
<protein>
    <submittedName>
        <fullName evidence="2">Alanyl-tRNA synthetase</fullName>
    </submittedName>
</protein>
<dbReference type="InterPro" id="IPR018163">
    <property type="entry name" value="Thr/Ala-tRNA-synth_IIc_edit"/>
</dbReference>
<organism evidence="2 3">
    <name type="scientific">Microterricola gilva</name>
    <dbReference type="NCBI Taxonomy" id="393267"/>
    <lineage>
        <taxon>Bacteria</taxon>
        <taxon>Bacillati</taxon>
        <taxon>Actinomycetota</taxon>
        <taxon>Actinomycetes</taxon>
        <taxon>Micrococcales</taxon>
        <taxon>Microbacteriaceae</taxon>
        <taxon>Microterricola</taxon>
    </lineage>
</organism>
<feature type="region of interest" description="Disordered" evidence="1">
    <location>
        <begin position="1"/>
        <end position="30"/>
    </location>
</feature>
<evidence type="ECO:0000313" key="2">
    <source>
        <dbReference type="EMBL" id="RZU66086.1"/>
    </source>
</evidence>
<dbReference type="Proteomes" id="UP000291483">
    <property type="component" value="Unassembled WGS sequence"/>
</dbReference>
<gene>
    <name evidence="2" type="ORF">EV379_2432</name>
</gene>
<reference evidence="2 3" key="1">
    <citation type="submission" date="2019-02" db="EMBL/GenBank/DDBJ databases">
        <title>Sequencing the genomes of 1000 actinobacteria strains.</title>
        <authorList>
            <person name="Klenk H.-P."/>
        </authorList>
    </citation>
    <scope>NUCLEOTIDE SEQUENCE [LARGE SCALE GENOMIC DNA]</scope>
    <source>
        <strain evidence="2 3">DSM 18319</strain>
    </source>
</reference>
<evidence type="ECO:0000313" key="3">
    <source>
        <dbReference type="Proteomes" id="UP000291483"/>
    </source>
</evidence>
<dbReference type="Gene3D" id="3.30.980.10">
    <property type="entry name" value="Threonyl-trna Synthetase, Chain A, domain 2"/>
    <property type="match status" value="1"/>
</dbReference>
<dbReference type="SUPFAM" id="SSF55186">
    <property type="entry name" value="ThrRS/AlaRS common domain"/>
    <property type="match status" value="1"/>
</dbReference>
<dbReference type="AlphaFoldDB" id="A0A4V2GAY6"/>
<dbReference type="GO" id="GO:0004812">
    <property type="term" value="F:aminoacyl-tRNA ligase activity"/>
    <property type="evidence" value="ECO:0007669"/>
    <property type="project" value="UniProtKB-KW"/>
</dbReference>
<proteinExistence type="predicted"/>